<dbReference type="Proteomes" id="UP000002051">
    <property type="component" value="Chromosome 4"/>
</dbReference>
<sequence length="90" mass="9989">MLTNAIRHQWSSGRIVPCHGTDPGSIPGWSGIAQLGERQTEDLKVACSIHAHRNYSTFFPSSSYFLFGPFSSLIFANHTACLKSYQLCIQ</sequence>
<dbReference type="AlphaFoldDB" id="G7JTT2"/>
<evidence type="ECO:0000313" key="3">
    <source>
        <dbReference type="Proteomes" id="UP000002051"/>
    </source>
</evidence>
<dbReference type="EMBL" id="CM001220">
    <property type="protein sequence ID" value="AES89661.1"/>
    <property type="molecule type" value="Genomic_DNA"/>
</dbReference>
<accession>G7JTT2</accession>
<reference evidence="1 3" key="2">
    <citation type="journal article" date="2014" name="BMC Genomics">
        <title>An improved genome release (version Mt4.0) for the model legume Medicago truncatula.</title>
        <authorList>
            <person name="Tang H."/>
            <person name="Krishnakumar V."/>
            <person name="Bidwell S."/>
            <person name="Rosen B."/>
            <person name="Chan A."/>
            <person name="Zhou S."/>
            <person name="Gentzbittel L."/>
            <person name="Childs K.L."/>
            <person name="Yandell M."/>
            <person name="Gundlach H."/>
            <person name="Mayer K.F."/>
            <person name="Schwartz D.C."/>
            <person name="Town C.D."/>
        </authorList>
    </citation>
    <scope>GENOME REANNOTATION</scope>
    <source>
        <strain evidence="2 3">cv. Jemalong A17</strain>
    </source>
</reference>
<dbReference type="PaxDb" id="3880-AES89661"/>
<dbReference type="EnsemblPlants" id="AES89661">
    <property type="protein sequence ID" value="AES89661"/>
    <property type="gene ID" value="MTR_4g078300"/>
</dbReference>
<dbReference type="HOGENOM" id="CLU_2444184_0_0_1"/>
<organism evidence="1 3">
    <name type="scientific">Medicago truncatula</name>
    <name type="common">Barrel medic</name>
    <name type="synonym">Medicago tribuloides</name>
    <dbReference type="NCBI Taxonomy" id="3880"/>
    <lineage>
        <taxon>Eukaryota</taxon>
        <taxon>Viridiplantae</taxon>
        <taxon>Streptophyta</taxon>
        <taxon>Embryophyta</taxon>
        <taxon>Tracheophyta</taxon>
        <taxon>Spermatophyta</taxon>
        <taxon>Magnoliopsida</taxon>
        <taxon>eudicotyledons</taxon>
        <taxon>Gunneridae</taxon>
        <taxon>Pentapetalae</taxon>
        <taxon>rosids</taxon>
        <taxon>fabids</taxon>
        <taxon>Fabales</taxon>
        <taxon>Fabaceae</taxon>
        <taxon>Papilionoideae</taxon>
        <taxon>50 kb inversion clade</taxon>
        <taxon>NPAAA clade</taxon>
        <taxon>Hologalegina</taxon>
        <taxon>IRL clade</taxon>
        <taxon>Trifolieae</taxon>
        <taxon>Medicago</taxon>
    </lineage>
</organism>
<keyword evidence="3" id="KW-1185">Reference proteome</keyword>
<reference evidence="2" key="3">
    <citation type="submission" date="2015-04" db="UniProtKB">
        <authorList>
            <consortium name="EnsemblPlants"/>
        </authorList>
    </citation>
    <scope>IDENTIFICATION</scope>
    <source>
        <strain evidence="2">cv. Jemalong A17</strain>
    </source>
</reference>
<proteinExistence type="predicted"/>
<evidence type="ECO:0000313" key="2">
    <source>
        <dbReference type="EnsemblPlants" id="AES89661"/>
    </source>
</evidence>
<reference evidence="1 3" key="1">
    <citation type="journal article" date="2011" name="Nature">
        <title>The Medicago genome provides insight into the evolution of rhizobial symbioses.</title>
        <authorList>
            <person name="Young N.D."/>
            <person name="Debelle F."/>
            <person name="Oldroyd G.E."/>
            <person name="Geurts R."/>
            <person name="Cannon S.B."/>
            <person name="Udvardi M.K."/>
            <person name="Benedito V.A."/>
            <person name="Mayer K.F."/>
            <person name="Gouzy J."/>
            <person name="Schoof H."/>
            <person name="Van de Peer Y."/>
            <person name="Proost S."/>
            <person name="Cook D.R."/>
            <person name="Meyers B.C."/>
            <person name="Spannagl M."/>
            <person name="Cheung F."/>
            <person name="De Mita S."/>
            <person name="Krishnakumar V."/>
            <person name="Gundlach H."/>
            <person name="Zhou S."/>
            <person name="Mudge J."/>
            <person name="Bharti A.K."/>
            <person name="Murray J.D."/>
            <person name="Naoumkina M.A."/>
            <person name="Rosen B."/>
            <person name="Silverstein K.A."/>
            <person name="Tang H."/>
            <person name="Rombauts S."/>
            <person name="Zhao P.X."/>
            <person name="Zhou P."/>
            <person name="Barbe V."/>
            <person name="Bardou P."/>
            <person name="Bechner M."/>
            <person name="Bellec A."/>
            <person name="Berger A."/>
            <person name="Berges H."/>
            <person name="Bidwell S."/>
            <person name="Bisseling T."/>
            <person name="Choisne N."/>
            <person name="Couloux A."/>
            <person name="Denny R."/>
            <person name="Deshpande S."/>
            <person name="Dai X."/>
            <person name="Doyle J.J."/>
            <person name="Dudez A.M."/>
            <person name="Farmer A.D."/>
            <person name="Fouteau S."/>
            <person name="Franken C."/>
            <person name="Gibelin C."/>
            <person name="Gish J."/>
            <person name="Goldstein S."/>
            <person name="Gonzalez A.J."/>
            <person name="Green P.J."/>
            <person name="Hallab A."/>
            <person name="Hartog M."/>
            <person name="Hua A."/>
            <person name="Humphray S.J."/>
            <person name="Jeong D.H."/>
            <person name="Jing Y."/>
            <person name="Jocker A."/>
            <person name="Kenton S.M."/>
            <person name="Kim D.J."/>
            <person name="Klee K."/>
            <person name="Lai H."/>
            <person name="Lang C."/>
            <person name="Lin S."/>
            <person name="Macmil S.L."/>
            <person name="Magdelenat G."/>
            <person name="Matthews L."/>
            <person name="McCorrison J."/>
            <person name="Monaghan E.L."/>
            <person name="Mun J.H."/>
            <person name="Najar F.Z."/>
            <person name="Nicholson C."/>
            <person name="Noirot C."/>
            <person name="O'Bleness M."/>
            <person name="Paule C.R."/>
            <person name="Poulain J."/>
            <person name="Prion F."/>
            <person name="Qin B."/>
            <person name="Qu C."/>
            <person name="Retzel E.F."/>
            <person name="Riddle C."/>
            <person name="Sallet E."/>
            <person name="Samain S."/>
            <person name="Samson N."/>
            <person name="Sanders I."/>
            <person name="Saurat O."/>
            <person name="Scarpelli C."/>
            <person name="Schiex T."/>
            <person name="Segurens B."/>
            <person name="Severin A.J."/>
            <person name="Sherrier D.J."/>
            <person name="Shi R."/>
            <person name="Sims S."/>
            <person name="Singer S.R."/>
            <person name="Sinharoy S."/>
            <person name="Sterck L."/>
            <person name="Viollet A."/>
            <person name="Wang B.B."/>
            <person name="Wang K."/>
            <person name="Wang M."/>
            <person name="Wang X."/>
            <person name="Warfsmann J."/>
            <person name="Weissenbach J."/>
            <person name="White D.D."/>
            <person name="White J.D."/>
            <person name="Wiley G.B."/>
            <person name="Wincker P."/>
            <person name="Xing Y."/>
            <person name="Yang L."/>
            <person name="Yao Z."/>
            <person name="Ying F."/>
            <person name="Zhai J."/>
            <person name="Zhou L."/>
            <person name="Zuber A."/>
            <person name="Denarie J."/>
            <person name="Dixon R.A."/>
            <person name="May G.D."/>
            <person name="Schwartz D.C."/>
            <person name="Rogers J."/>
            <person name="Quetier F."/>
            <person name="Town C.D."/>
            <person name="Roe B.A."/>
        </authorList>
    </citation>
    <scope>NUCLEOTIDE SEQUENCE [LARGE SCALE GENOMIC DNA]</scope>
    <source>
        <strain evidence="1">A17</strain>
        <strain evidence="2 3">cv. Jemalong A17</strain>
    </source>
</reference>
<gene>
    <name evidence="1" type="ordered locus">MTR_4g078300</name>
</gene>
<evidence type="ECO:0000313" key="1">
    <source>
        <dbReference type="EMBL" id="AES89661.1"/>
    </source>
</evidence>
<protein>
    <submittedName>
        <fullName evidence="1 2">Uncharacterized protein</fullName>
    </submittedName>
</protein>
<name>G7JTT2_MEDTR</name>